<keyword evidence="1" id="KW-1133">Transmembrane helix</keyword>
<name>A0A6A5TLW8_9PLEO</name>
<accession>A0A6A5TLW8</accession>
<evidence type="ECO:0000313" key="2">
    <source>
        <dbReference type="EMBL" id="KAF1952702.1"/>
    </source>
</evidence>
<dbReference type="Proteomes" id="UP000800035">
    <property type="component" value="Unassembled WGS sequence"/>
</dbReference>
<dbReference type="EMBL" id="ML977009">
    <property type="protein sequence ID" value="KAF1952702.1"/>
    <property type="molecule type" value="Genomic_DNA"/>
</dbReference>
<evidence type="ECO:0000256" key="1">
    <source>
        <dbReference type="SAM" id="Phobius"/>
    </source>
</evidence>
<organism evidence="2 3">
    <name type="scientific">Byssothecium circinans</name>
    <dbReference type="NCBI Taxonomy" id="147558"/>
    <lineage>
        <taxon>Eukaryota</taxon>
        <taxon>Fungi</taxon>
        <taxon>Dikarya</taxon>
        <taxon>Ascomycota</taxon>
        <taxon>Pezizomycotina</taxon>
        <taxon>Dothideomycetes</taxon>
        <taxon>Pleosporomycetidae</taxon>
        <taxon>Pleosporales</taxon>
        <taxon>Massarineae</taxon>
        <taxon>Massarinaceae</taxon>
        <taxon>Byssothecium</taxon>
    </lineage>
</organism>
<proteinExistence type="predicted"/>
<keyword evidence="1" id="KW-0812">Transmembrane</keyword>
<dbReference type="AlphaFoldDB" id="A0A6A5TLW8"/>
<protein>
    <submittedName>
        <fullName evidence="2">Uncharacterized protein</fullName>
    </submittedName>
</protein>
<sequence length="402" mass="46019">MQITTTDVLRFAIIAFTLFFAFRLLENALFRFVIRHILPISIAAVVVTVWKLCDHPVMAWILGLIRCLTKKLKEVRQCKEELKQFFRDVVCKIEIAISDLEDAISSAVTRLLGWLKSTLWGEWQRFQNKETPEEVQMRVALLVSTKSGPSHEAVLRAFTVSTPFDTLHRSNGPKIEWDSADAAVLHRPSGKAAFARSFSICLIPYYVWTEDTKTLLDRFSCGTYWEYLGEGKHLAGDCLGWEEDRIKTIDSVLELGLCTYTNETISRELYEPLCNAWTRYDPVWWNTLDFAIRQAWLFADYGDKRRELKDLYKNLAKQRFSGAKRRILGLGAIPVWLETLTRNALMAFIATLAGPVVTPVIWSLTINWTALSNLLHGLLFNWNEAAKEVESAVPQLHGLVDE</sequence>
<keyword evidence="3" id="KW-1185">Reference proteome</keyword>
<evidence type="ECO:0000313" key="3">
    <source>
        <dbReference type="Proteomes" id="UP000800035"/>
    </source>
</evidence>
<dbReference type="OrthoDB" id="3767038at2759"/>
<feature type="transmembrane region" description="Helical" evidence="1">
    <location>
        <begin position="32"/>
        <end position="50"/>
    </location>
</feature>
<reference evidence="2" key="1">
    <citation type="journal article" date="2020" name="Stud. Mycol.">
        <title>101 Dothideomycetes genomes: a test case for predicting lifestyles and emergence of pathogens.</title>
        <authorList>
            <person name="Haridas S."/>
            <person name="Albert R."/>
            <person name="Binder M."/>
            <person name="Bloem J."/>
            <person name="Labutti K."/>
            <person name="Salamov A."/>
            <person name="Andreopoulos B."/>
            <person name="Baker S."/>
            <person name="Barry K."/>
            <person name="Bills G."/>
            <person name="Bluhm B."/>
            <person name="Cannon C."/>
            <person name="Castanera R."/>
            <person name="Culley D."/>
            <person name="Daum C."/>
            <person name="Ezra D."/>
            <person name="Gonzalez J."/>
            <person name="Henrissat B."/>
            <person name="Kuo A."/>
            <person name="Liang C."/>
            <person name="Lipzen A."/>
            <person name="Lutzoni F."/>
            <person name="Magnuson J."/>
            <person name="Mondo S."/>
            <person name="Nolan M."/>
            <person name="Ohm R."/>
            <person name="Pangilinan J."/>
            <person name="Park H.-J."/>
            <person name="Ramirez L."/>
            <person name="Alfaro M."/>
            <person name="Sun H."/>
            <person name="Tritt A."/>
            <person name="Yoshinaga Y."/>
            <person name="Zwiers L.-H."/>
            <person name="Turgeon B."/>
            <person name="Goodwin S."/>
            <person name="Spatafora J."/>
            <person name="Crous P."/>
            <person name="Grigoriev I."/>
        </authorList>
    </citation>
    <scope>NUCLEOTIDE SEQUENCE</scope>
    <source>
        <strain evidence="2">CBS 675.92</strain>
    </source>
</reference>
<feature type="transmembrane region" description="Helical" evidence="1">
    <location>
        <begin position="6"/>
        <end position="25"/>
    </location>
</feature>
<keyword evidence="1" id="KW-0472">Membrane</keyword>
<gene>
    <name evidence="2" type="ORF">CC80DRAFT_596489</name>
</gene>